<dbReference type="Pfam" id="PF13516">
    <property type="entry name" value="LRR_6"/>
    <property type="match status" value="4"/>
</dbReference>
<feature type="domain" description="TRADD-like N-terminal" evidence="4">
    <location>
        <begin position="546"/>
        <end position="606"/>
    </location>
</feature>
<dbReference type="OrthoDB" id="120976at2759"/>
<dbReference type="SUPFAM" id="SSF53756">
    <property type="entry name" value="UDP-Glycosyltransferase/glycogen phosphorylase"/>
    <property type="match status" value="1"/>
</dbReference>
<dbReference type="InterPro" id="IPR051261">
    <property type="entry name" value="NLR"/>
</dbReference>
<keyword evidence="6" id="KW-1185">Reference proteome</keyword>
<dbReference type="SUPFAM" id="SSF52047">
    <property type="entry name" value="RNI-like"/>
    <property type="match status" value="1"/>
</dbReference>
<evidence type="ECO:0000256" key="1">
    <source>
        <dbReference type="ARBA" id="ARBA00022614"/>
    </source>
</evidence>
<feature type="region of interest" description="Disordered" evidence="3">
    <location>
        <begin position="913"/>
        <end position="982"/>
    </location>
</feature>
<dbReference type="SMART" id="SM00368">
    <property type="entry name" value="LRR_RI"/>
    <property type="match status" value="6"/>
</dbReference>
<dbReference type="InterPro" id="IPR001611">
    <property type="entry name" value="Leu-rich_rpt"/>
</dbReference>
<dbReference type="Proteomes" id="UP000225706">
    <property type="component" value="Unassembled WGS sequence"/>
</dbReference>
<dbReference type="PANTHER" id="PTHR24106">
    <property type="entry name" value="NACHT, LRR AND CARD DOMAINS-CONTAINING"/>
    <property type="match status" value="1"/>
</dbReference>
<evidence type="ECO:0000259" key="4">
    <source>
        <dbReference type="Pfam" id="PF20694"/>
    </source>
</evidence>
<feature type="region of interest" description="Disordered" evidence="3">
    <location>
        <begin position="644"/>
        <end position="672"/>
    </location>
</feature>
<dbReference type="EMBL" id="LSMT01000531">
    <property type="protein sequence ID" value="PFX16629.1"/>
    <property type="molecule type" value="Genomic_DNA"/>
</dbReference>
<feature type="compositionally biased region" description="Low complexity" evidence="3">
    <location>
        <begin position="969"/>
        <end position="981"/>
    </location>
</feature>
<organism evidence="5 6">
    <name type="scientific">Stylophora pistillata</name>
    <name type="common">Smooth cauliflower coral</name>
    <dbReference type="NCBI Taxonomy" id="50429"/>
    <lineage>
        <taxon>Eukaryota</taxon>
        <taxon>Metazoa</taxon>
        <taxon>Cnidaria</taxon>
        <taxon>Anthozoa</taxon>
        <taxon>Hexacorallia</taxon>
        <taxon>Scleractinia</taxon>
        <taxon>Astrocoeniina</taxon>
        <taxon>Pocilloporidae</taxon>
        <taxon>Stylophora</taxon>
    </lineage>
</organism>
<accession>A0A2B4RIJ0</accession>
<protein>
    <submittedName>
        <fullName evidence="5">NACHT, LRR and PYD domains-containing protein 5</fullName>
    </submittedName>
</protein>
<dbReference type="CDD" id="cd03801">
    <property type="entry name" value="GT4_PimA-like"/>
    <property type="match status" value="1"/>
</dbReference>
<proteinExistence type="predicted"/>
<feature type="region of interest" description="Disordered" evidence="3">
    <location>
        <begin position="1"/>
        <end position="28"/>
    </location>
</feature>
<dbReference type="Pfam" id="PF20694">
    <property type="entry name" value="TRADD-like_N"/>
    <property type="match status" value="1"/>
</dbReference>
<feature type="region of interest" description="Disordered" evidence="3">
    <location>
        <begin position="1051"/>
        <end position="1071"/>
    </location>
</feature>
<evidence type="ECO:0000313" key="5">
    <source>
        <dbReference type="EMBL" id="PFX16629.1"/>
    </source>
</evidence>
<gene>
    <name evidence="5" type="primary">NLRP5</name>
    <name evidence="5" type="ORF">AWC38_SpisGene19095</name>
</gene>
<reference evidence="6" key="1">
    <citation type="journal article" date="2017" name="bioRxiv">
        <title>Comparative analysis of the genomes of Stylophora pistillata and Acropora digitifera provides evidence for extensive differences between species of corals.</title>
        <authorList>
            <person name="Voolstra C.R."/>
            <person name="Li Y."/>
            <person name="Liew Y.J."/>
            <person name="Baumgarten S."/>
            <person name="Zoccola D."/>
            <person name="Flot J.-F."/>
            <person name="Tambutte S."/>
            <person name="Allemand D."/>
            <person name="Aranda M."/>
        </authorList>
    </citation>
    <scope>NUCLEOTIDE SEQUENCE [LARGE SCALE GENOMIC DNA]</scope>
</reference>
<dbReference type="InterPro" id="IPR049341">
    <property type="entry name" value="TRADD-like_N"/>
</dbReference>
<dbReference type="Gene3D" id="3.80.10.10">
    <property type="entry name" value="Ribonuclease Inhibitor"/>
    <property type="match status" value="1"/>
</dbReference>
<sequence>MRISMSNPPSGRGYEPLKPSKNLFSKNLRDGQGENAVKLIESKEILTMSTGPSVSTAASSEDEKKEHRLVDVMFLCDEWKSSKGGLSTFNREFAINLAETTTGSMKIHCYVSKSDDRDREDAKQHGVNLVTARSVPGSSDPFECLKFPPSELPNPQLVIGHGRKLGSPAYSLMQYTKCKWIQFVHVYCEDLGKYKKTTAVATDTIEENEKKHKMEIDLCKVADAVVAVGSRLQQKYSRSLPNVKVEIITPGIFEKFSSESQFAIHRSDVKNFNVFLFGRATFEDLSLKGYDIVANAIGSLGKRFELKFVGSSPGEHQKVEQWFLDNTRINRNQLTIRGYCSDPEELRTMFYQSDLVALPSRTDGFGLVALEAVSAGIPILVSGESGIAEALREVKGGKTVIVELDEDTDEWARRISKMAKKSAEEREAKARRLRKNYRKVYSWRVECEKFKGMIAKVMENANDDEIDVGVEVEDLKPAKSKNQTTTSSMESAECQMDELLKSSAESTMVGSVSHPGTESLPEIREKFFYLVGKRYLQTMKPQSKKEYDEFIDYLQKLGAIMTRVRRGSLVITVKCESLQILEDLWKDYSSGHLGEVVQNCFVTEKILKELNLAELRLKTTIDTEDYNACKVYFEKVAHRGIPPLTAIPTTGHEEELEEPTEKIGNWEEPEDPPVKFRRMEGFSPFHEMSTIGQEKGGEELEETLKATWPLLGPSTSDLKEELEELRLKPQGMEDQKLNIKVDVEHVKLADHDTCSTASVSTMEPAECQKVSIASGARRKRPSDTDLEDVQPLEKKVLCLIAMNYLHTTPPESRDECNEFQEYLLDMKVHITCVSVGSLVITVKCNSLKSLEELWEDYSCGLLGKMVRDCFVTEKILKELNLAELKLKTTMDIEEYNACKLYFEKNAPRGALSSEFHPISSTSKSSQKQEELKKWKQKTKIEKTEKMKGTPPLTVISTTGKRKELDESTGKTGTSLSTKLSTVGHGKELEGKLKTMKLQEEKRNFVLACGNETTSKSLNGNLSSCIPLLLGILPLFEEEPEGLLMKLQRRKGSSPSVVLPPAGQKKELEERQKTMKIQGEKGSLPSPPLPTTDLEEKLEEVCVELMRLRKEGTLVVPESSTSYLVKKLAELRMELIRVRMEGTLPPPELFTAKLEKELKVLHAKLPRQSWEDSRLLISTFNRDVKELLRKLQEKRMEALENTMYPIIRSGLAKFDVSLPEELQSYVSYLFNESAKLGLRKRALHSLNAVEELQEAVDEYELKTFLSIHIREGAWQVALLFMDELSYNKLPWDWFFDAWYRWEEEEEIIGLSLYSSTSGILKAWPTEYDPDLVTLCKAITDRDWKVTGLILSCSRISEEGLKNLCTALTQGELYCLTLYRNGLQSQRLEHLCEVLISRDCNLTSLNVSGNWLGDEGIMCLCNVLTSVDCKLTSLNVSDSRLGDEEIMQLFTVLTSSNCTLTRLNVSLNRAGDRAVKDFARALTNKNCALTSLDISCNQIRDEGIKYLCKASTDPNCKLRSLDLRWNGKVTDAGKQCLSEAITGTDWEVRGGLTLSRSIKSEA</sequence>
<name>A0A2B4RIJ0_STYPI</name>
<dbReference type="Pfam" id="PF20706">
    <property type="entry name" value="GT4-conflict"/>
    <property type="match status" value="1"/>
</dbReference>
<dbReference type="STRING" id="50429.A0A2B4RIJ0"/>
<keyword evidence="1" id="KW-0433">Leucine-rich repeat</keyword>
<evidence type="ECO:0000313" key="6">
    <source>
        <dbReference type="Proteomes" id="UP000225706"/>
    </source>
</evidence>
<dbReference type="InterPro" id="IPR032675">
    <property type="entry name" value="LRR_dom_sf"/>
</dbReference>
<evidence type="ECO:0000256" key="3">
    <source>
        <dbReference type="SAM" id="MobiDB-lite"/>
    </source>
</evidence>
<keyword evidence="2" id="KW-0677">Repeat</keyword>
<comment type="caution">
    <text evidence="5">The sequence shown here is derived from an EMBL/GenBank/DDBJ whole genome shotgun (WGS) entry which is preliminary data.</text>
</comment>
<feature type="compositionally biased region" description="Basic and acidic residues" evidence="3">
    <location>
        <begin position="926"/>
        <end position="947"/>
    </location>
</feature>
<evidence type="ECO:0000256" key="2">
    <source>
        <dbReference type="ARBA" id="ARBA00022737"/>
    </source>
</evidence>
<dbReference type="Gene3D" id="3.40.50.2000">
    <property type="entry name" value="Glycogen Phosphorylase B"/>
    <property type="match status" value="1"/>
</dbReference>